<name>A0A1C6SRS9_9ACTN</name>
<evidence type="ECO:0000256" key="1">
    <source>
        <dbReference type="SAM" id="MobiDB-lite"/>
    </source>
</evidence>
<feature type="region of interest" description="Disordered" evidence="1">
    <location>
        <begin position="170"/>
        <end position="197"/>
    </location>
</feature>
<feature type="compositionally biased region" description="Low complexity" evidence="1">
    <location>
        <begin position="354"/>
        <end position="364"/>
    </location>
</feature>
<protein>
    <submittedName>
        <fullName evidence="2">Uncharacterized protein</fullName>
    </submittedName>
</protein>
<reference evidence="3" key="1">
    <citation type="submission" date="2016-06" db="EMBL/GenBank/DDBJ databases">
        <authorList>
            <person name="Varghese N."/>
            <person name="Submissions Spin"/>
        </authorList>
    </citation>
    <scope>NUCLEOTIDE SEQUENCE [LARGE SCALE GENOMIC DNA]</scope>
    <source>
        <strain evidence="3">DSM 43817</strain>
    </source>
</reference>
<accession>A0A1C6SRS9</accession>
<dbReference type="Proteomes" id="UP000198959">
    <property type="component" value="Unassembled WGS sequence"/>
</dbReference>
<gene>
    <name evidence="2" type="ORF">GA0074692_3218</name>
</gene>
<dbReference type="AlphaFoldDB" id="A0A1C6SRS9"/>
<sequence>MSRDPVGAGGTPKVSRRRCRDSKRSLRRAGRTAELVLVRDCKTNDPVHWMHGDQAWRWPSWGSCFPGYTKCVGRGTSAPSRCPENSTWLSAATCAESWPTTRRPGTARLVIDMIAVTFIDSTALSCLGPAAIPHRVTGRTSPGRPGLDAAGRDRSCRCPPTLGAVARGYRGMDDAGRTADAGDAPPGPRSGRRAGRPARPVAAMLTAALLVLASTATWYIERRSDSLEHQRRQDERALFERAYNDPISAAAMVINTPAFASRCPVRLRHLLSIPADEVRPGPALVDAYLDRLFVLLGAQVPGGMSGRTSARCTATRTTPLPSARRTGPSGPAGRCCRPARPRPPRMSPGHRRASGTTRSTSRCARNARRSV</sequence>
<dbReference type="STRING" id="145854.GA0074692_3218"/>
<feature type="compositionally biased region" description="Low complexity" evidence="1">
    <location>
        <begin position="307"/>
        <end position="318"/>
    </location>
</feature>
<evidence type="ECO:0000313" key="3">
    <source>
        <dbReference type="Proteomes" id="UP000198959"/>
    </source>
</evidence>
<proteinExistence type="predicted"/>
<feature type="region of interest" description="Disordered" evidence="1">
    <location>
        <begin position="304"/>
        <end position="371"/>
    </location>
</feature>
<dbReference type="EMBL" id="FMHW01000002">
    <property type="protein sequence ID" value="SCL31993.1"/>
    <property type="molecule type" value="Genomic_DNA"/>
</dbReference>
<feature type="region of interest" description="Disordered" evidence="1">
    <location>
        <begin position="1"/>
        <end position="25"/>
    </location>
</feature>
<feature type="compositionally biased region" description="Basic residues" evidence="1">
    <location>
        <begin position="14"/>
        <end position="25"/>
    </location>
</feature>
<feature type="compositionally biased region" description="Basic residues" evidence="1">
    <location>
        <begin position="337"/>
        <end position="353"/>
    </location>
</feature>
<organism evidence="2 3">
    <name type="scientific">Micromonospora pallida</name>
    <dbReference type="NCBI Taxonomy" id="145854"/>
    <lineage>
        <taxon>Bacteria</taxon>
        <taxon>Bacillati</taxon>
        <taxon>Actinomycetota</taxon>
        <taxon>Actinomycetes</taxon>
        <taxon>Micromonosporales</taxon>
        <taxon>Micromonosporaceae</taxon>
        <taxon>Micromonospora</taxon>
    </lineage>
</organism>
<evidence type="ECO:0000313" key="2">
    <source>
        <dbReference type="EMBL" id="SCL31993.1"/>
    </source>
</evidence>
<keyword evidence="3" id="KW-1185">Reference proteome</keyword>